<dbReference type="PANTHER" id="PTHR24369">
    <property type="entry name" value="ANTIGEN BSP, PUTATIVE-RELATED"/>
    <property type="match status" value="1"/>
</dbReference>
<evidence type="ECO:0000256" key="1">
    <source>
        <dbReference type="ARBA" id="ARBA00022614"/>
    </source>
</evidence>
<keyword evidence="2 4" id="KW-0732">Signal</keyword>
<dbReference type="Pfam" id="PF13855">
    <property type="entry name" value="LRR_8"/>
    <property type="match status" value="3"/>
</dbReference>
<keyword evidence="1" id="KW-0433">Leucine-rich repeat</keyword>
<keyword evidence="3" id="KW-0677">Repeat</keyword>
<reference evidence="6" key="1">
    <citation type="submission" date="2023-03" db="UniProtKB">
        <authorList>
            <consortium name="WormBaseParasite"/>
        </authorList>
    </citation>
    <scope>IDENTIFICATION</scope>
</reference>
<proteinExistence type="predicted"/>
<dbReference type="SUPFAM" id="SSF52058">
    <property type="entry name" value="L domain-like"/>
    <property type="match status" value="2"/>
</dbReference>
<dbReference type="Gene3D" id="3.80.10.10">
    <property type="entry name" value="Ribonuclease Inhibitor"/>
    <property type="match status" value="3"/>
</dbReference>
<dbReference type="InterPro" id="IPR050541">
    <property type="entry name" value="LRR_TM_domain-containing"/>
</dbReference>
<dbReference type="PANTHER" id="PTHR24369:SF210">
    <property type="entry name" value="CHAOPTIN-RELATED"/>
    <property type="match status" value="1"/>
</dbReference>
<name>A0A9J2PBR5_ASCLU</name>
<dbReference type="GO" id="GO:0005886">
    <property type="term" value="C:plasma membrane"/>
    <property type="evidence" value="ECO:0007669"/>
    <property type="project" value="TreeGrafter"/>
</dbReference>
<evidence type="ECO:0000256" key="4">
    <source>
        <dbReference type="SAM" id="SignalP"/>
    </source>
</evidence>
<keyword evidence="5" id="KW-1185">Reference proteome</keyword>
<feature type="signal peptide" evidence="4">
    <location>
        <begin position="1"/>
        <end position="28"/>
    </location>
</feature>
<evidence type="ECO:0000256" key="2">
    <source>
        <dbReference type="ARBA" id="ARBA00022729"/>
    </source>
</evidence>
<dbReference type="Proteomes" id="UP000036681">
    <property type="component" value="Unplaced"/>
</dbReference>
<accession>A0A9J2PBR5</accession>
<dbReference type="PROSITE" id="PS51450">
    <property type="entry name" value="LRR"/>
    <property type="match status" value="2"/>
</dbReference>
<dbReference type="InterPro" id="IPR001611">
    <property type="entry name" value="Leu-rich_rpt"/>
</dbReference>
<protein>
    <submittedName>
        <fullName evidence="6">LRRNT domain-containing protein</fullName>
    </submittedName>
</protein>
<feature type="chain" id="PRO_5039926170" evidence="4">
    <location>
        <begin position="29"/>
        <end position="686"/>
    </location>
</feature>
<evidence type="ECO:0000256" key="3">
    <source>
        <dbReference type="ARBA" id="ARBA00022737"/>
    </source>
</evidence>
<dbReference type="InterPro" id="IPR032675">
    <property type="entry name" value="LRR_dom_sf"/>
</dbReference>
<dbReference type="WBParaSite" id="ALUE_0000739501-mRNA-1">
    <property type="protein sequence ID" value="ALUE_0000739501-mRNA-1"/>
    <property type="gene ID" value="ALUE_0000739501"/>
</dbReference>
<organism evidence="5 6">
    <name type="scientific">Ascaris lumbricoides</name>
    <name type="common">Giant roundworm</name>
    <dbReference type="NCBI Taxonomy" id="6252"/>
    <lineage>
        <taxon>Eukaryota</taxon>
        <taxon>Metazoa</taxon>
        <taxon>Ecdysozoa</taxon>
        <taxon>Nematoda</taxon>
        <taxon>Chromadorea</taxon>
        <taxon>Rhabditida</taxon>
        <taxon>Spirurina</taxon>
        <taxon>Ascaridomorpha</taxon>
        <taxon>Ascaridoidea</taxon>
        <taxon>Ascarididae</taxon>
        <taxon>Ascaris</taxon>
    </lineage>
</organism>
<dbReference type="SMART" id="SM00369">
    <property type="entry name" value="LRR_TYP"/>
    <property type="match status" value="9"/>
</dbReference>
<evidence type="ECO:0000313" key="6">
    <source>
        <dbReference type="WBParaSite" id="ALUE_0000739501-mRNA-1"/>
    </source>
</evidence>
<evidence type="ECO:0000313" key="5">
    <source>
        <dbReference type="Proteomes" id="UP000036681"/>
    </source>
</evidence>
<dbReference type="InterPro" id="IPR003591">
    <property type="entry name" value="Leu-rich_rpt_typical-subtyp"/>
</dbReference>
<dbReference type="AlphaFoldDB" id="A0A9J2PBR5"/>
<sequence length="686" mass="77568">MEPTIRNRHITLSHIVIVLIVWSARCQAQYFSCPSRCQCYADPVDSVRSMHLICKWEQLNSSNLESITSSDAVRTLTIRCPHSMRNISTPSPRLFNALRNLDRLEIDRCLIESLPSHLFQGMTQLYSLVIRNAGLMQLPRDIFNDLSNLMALDLAGNDLRIEPYAISVLRHAIRVVCGKQKIGSSDCFGYTSKTSNSECNLIQLDLSNNSINFLSNTLVSLHRLKVLSLDENRLSNIDLRRVPNGVTDLTLRNNRINTVHSTHDSVSSLRRLDLSGNQLDFISATGTVNVLPNGLWSVDLTNNKISYIQDGAFSNMPKLTIVDLRNNSLNELREAAVSSEIRKHRLRVLLSGNPLNCMCSLRWITSPTIVDLTNVYCSHIFSRNTRLLLTDADTRGELLCKYDASCAEQCTCCFQQSCYCKSICPKGCTCWHSAAPHVTRMGRNIVECEGVRLDYLKEIPESITELRLLNGNWKEWSPKDIGPKRDLLVLNITSCNLHWLNESFLDGFPSLTQLDLSKNQLQSFPDAQLDGVADLQLLFLNDNRLSTFSAFALKRFTAISKLKLGGSTNKYMCDCENPTPLQEWFYDETNINRVLDYEDMYCELKGNGIVKIKQVDPSQNGTLCRRPTVTPIRPTTRSTVTTAASVITQARNMYCHMERADFHKRQKRVGATHTATEQQPLNCVRS</sequence>